<accession>A0ABR4AIA8</accession>
<comment type="caution">
    <text evidence="1">The sequence shown here is derived from an EMBL/GenBank/DDBJ whole genome shotgun (WGS) entry which is preliminary data.</text>
</comment>
<evidence type="ECO:0000313" key="2">
    <source>
        <dbReference type="Proteomes" id="UP001590950"/>
    </source>
</evidence>
<sequence length="122" mass="13407">MEHMPSPGALYNFMKAYPQSAMVAQSHPKPQEALMGVIQRLSMPLQLENLTCITLAVRHSIVALAGPERYLVTNLKGISIPSSVPCGKDLVGVLQDLVTLFEDIDTLEETFLTTRLENAVQL</sequence>
<protein>
    <submittedName>
        <fullName evidence="1">Uncharacterized protein</fullName>
    </submittedName>
</protein>
<gene>
    <name evidence="1" type="ORF">N7G274_001935</name>
</gene>
<reference evidence="1 2" key="1">
    <citation type="submission" date="2024-09" db="EMBL/GenBank/DDBJ databases">
        <title>Rethinking Asexuality: The Enigmatic Case of Functional Sexual Genes in Lepraria (Stereocaulaceae).</title>
        <authorList>
            <person name="Doellman M."/>
            <person name="Sun Y."/>
            <person name="Barcenas-Pena A."/>
            <person name="Lumbsch H.T."/>
            <person name="Grewe F."/>
        </authorList>
    </citation>
    <scope>NUCLEOTIDE SEQUENCE [LARGE SCALE GENOMIC DNA]</scope>
    <source>
        <strain evidence="1 2">Mercado 3170</strain>
    </source>
</reference>
<organism evidence="1 2">
    <name type="scientific">Stereocaulon virgatum</name>
    <dbReference type="NCBI Taxonomy" id="373712"/>
    <lineage>
        <taxon>Eukaryota</taxon>
        <taxon>Fungi</taxon>
        <taxon>Dikarya</taxon>
        <taxon>Ascomycota</taxon>
        <taxon>Pezizomycotina</taxon>
        <taxon>Lecanoromycetes</taxon>
        <taxon>OSLEUM clade</taxon>
        <taxon>Lecanoromycetidae</taxon>
        <taxon>Lecanorales</taxon>
        <taxon>Lecanorineae</taxon>
        <taxon>Stereocaulaceae</taxon>
        <taxon>Stereocaulon</taxon>
    </lineage>
</organism>
<name>A0ABR4AIA8_9LECA</name>
<evidence type="ECO:0000313" key="1">
    <source>
        <dbReference type="EMBL" id="KAL2045507.1"/>
    </source>
</evidence>
<proteinExistence type="predicted"/>
<dbReference type="EMBL" id="JBEFKJ010000006">
    <property type="protein sequence ID" value="KAL2045507.1"/>
    <property type="molecule type" value="Genomic_DNA"/>
</dbReference>
<keyword evidence="2" id="KW-1185">Reference proteome</keyword>
<dbReference type="Proteomes" id="UP001590950">
    <property type="component" value="Unassembled WGS sequence"/>
</dbReference>